<dbReference type="EMBL" id="MU839840">
    <property type="protein sequence ID" value="KAK1752165.1"/>
    <property type="molecule type" value="Genomic_DNA"/>
</dbReference>
<reference evidence="2" key="1">
    <citation type="submission" date="2023-06" db="EMBL/GenBank/DDBJ databases">
        <title>Genome-scale phylogeny and comparative genomics of the fungal order Sordariales.</title>
        <authorList>
            <consortium name="Lawrence Berkeley National Laboratory"/>
            <person name="Hensen N."/>
            <person name="Bonometti L."/>
            <person name="Westerberg I."/>
            <person name="Brannstrom I.O."/>
            <person name="Guillou S."/>
            <person name="Cros-Aarteil S."/>
            <person name="Calhoun S."/>
            <person name="Haridas S."/>
            <person name="Kuo A."/>
            <person name="Mondo S."/>
            <person name="Pangilinan J."/>
            <person name="Riley R."/>
            <person name="Labutti K."/>
            <person name="Andreopoulos B."/>
            <person name="Lipzen A."/>
            <person name="Chen C."/>
            <person name="Yanf M."/>
            <person name="Daum C."/>
            <person name="Ng V."/>
            <person name="Clum A."/>
            <person name="Steindorff A."/>
            <person name="Ohm R."/>
            <person name="Martin F."/>
            <person name="Silar P."/>
            <person name="Natvig D."/>
            <person name="Lalanne C."/>
            <person name="Gautier V."/>
            <person name="Ament-Velasquez S.L."/>
            <person name="Kruys A."/>
            <person name="Hutchinson M.I."/>
            <person name="Powell A.J."/>
            <person name="Barry K."/>
            <person name="Miller A.N."/>
            <person name="Grigoriev I.V."/>
            <person name="Debuchy R."/>
            <person name="Gladieux P."/>
            <person name="Thoren M.H."/>
            <person name="Johannesson H."/>
        </authorList>
    </citation>
    <scope>NUCLEOTIDE SEQUENCE</scope>
    <source>
        <strain evidence="2">PSN4</strain>
    </source>
</reference>
<evidence type="ECO:0000313" key="2">
    <source>
        <dbReference type="EMBL" id="KAK1752165.1"/>
    </source>
</evidence>
<dbReference type="AlphaFoldDB" id="A0AAJ0B5Q0"/>
<keyword evidence="3" id="KW-1185">Reference proteome</keyword>
<feature type="chain" id="PRO_5042505750" evidence="1">
    <location>
        <begin position="18"/>
        <end position="277"/>
    </location>
</feature>
<dbReference type="Proteomes" id="UP001239445">
    <property type="component" value="Unassembled WGS sequence"/>
</dbReference>
<proteinExistence type="predicted"/>
<evidence type="ECO:0000256" key="1">
    <source>
        <dbReference type="SAM" id="SignalP"/>
    </source>
</evidence>
<keyword evidence="1" id="KW-0732">Signal</keyword>
<feature type="non-terminal residue" evidence="2">
    <location>
        <position position="1"/>
    </location>
</feature>
<name>A0AAJ0B5Q0_9PEZI</name>
<feature type="signal peptide" evidence="1">
    <location>
        <begin position="1"/>
        <end position="17"/>
    </location>
</feature>
<gene>
    <name evidence="2" type="ORF">QBC47DRAFT_416644</name>
</gene>
<accession>A0AAJ0B5Q0</accession>
<organism evidence="2 3">
    <name type="scientific">Echria macrotheca</name>
    <dbReference type="NCBI Taxonomy" id="438768"/>
    <lineage>
        <taxon>Eukaryota</taxon>
        <taxon>Fungi</taxon>
        <taxon>Dikarya</taxon>
        <taxon>Ascomycota</taxon>
        <taxon>Pezizomycotina</taxon>
        <taxon>Sordariomycetes</taxon>
        <taxon>Sordariomycetidae</taxon>
        <taxon>Sordariales</taxon>
        <taxon>Schizotheciaceae</taxon>
        <taxon>Echria</taxon>
    </lineage>
</organism>
<protein>
    <submittedName>
        <fullName evidence="2">Uncharacterized protein</fullName>
    </submittedName>
</protein>
<evidence type="ECO:0000313" key="3">
    <source>
        <dbReference type="Proteomes" id="UP001239445"/>
    </source>
</evidence>
<sequence length="277" mass="31015">MKLALILTTLLTTSTLAAPDRHALLARDEAIRRFEERYLDTLSYELPNNTIKLVGFKKIIMTSGELSDIEEAIASRPAEWDAITSAYYDPVERAMRVYFPVQRALVRHGGALVEASDMGELPHVTIDGDCAVLGRYQTDEVRGVAANRIENGIIHLVEPATVLRKHGQTQNVHVYDFGWRHGMHHHDHDHDGSVRKRGDGDGGSCYQNHGSKVCSVVYKIDEGRCKRPSGTIKECIDYNGWPHKNCNNHSDKLAFPGSDCFVAVARGHCWNELERAL</sequence>
<comment type="caution">
    <text evidence="2">The sequence shown here is derived from an EMBL/GenBank/DDBJ whole genome shotgun (WGS) entry which is preliminary data.</text>
</comment>